<keyword evidence="1" id="KW-0472">Membrane</keyword>
<gene>
    <name evidence="2" type="ORF">C8E89_11669</name>
</gene>
<proteinExistence type="predicted"/>
<dbReference type="EMBL" id="QJJU01000016">
    <property type="protein sequence ID" value="PXX05759.1"/>
    <property type="molecule type" value="Genomic_DNA"/>
</dbReference>
<accession>A0A318HBY4</accession>
<keyword evidence="3" id="KW-1185">Reference proteome</keyword>
<organism evidence="2 3">
    <name type="scientific">Mycolicibacterium moriokaense</name>
    <dbReference type="NCBI Taxonomy" id="39691"/>
    <lineage>
        <taxon>Bacteria</taxon>
        <taxon>Bacillati</taxon>
        <taxon>Actinomycetota</taxon>
        <taxon>Actinomycetes</taxon>
        <taxon>Mycobacteriales</taxon>
        <taxon>Mycobacteriaceae</taxon>
        <taxon>Mycolicibacterium</taxon>
    </lineage>
</organism>
<dbReference type="AlphaFoldDB" id="A0A318HBY4"/>
<evidence type="ECO:0000313" key="2">
    <source>
        <dbReference type="EMBL" id="PXX05759.1"/>
    </source>
</evidence>
<sequence length="54" mass="5790">MDEIAPQSHVDAESGTRSPRRILIITGLVLAVLILVGVAIYAGSFVILAPMMPW</sequence>
<dbReference type="RefSeq" id="WP_181428337.1">
    <property type="nucleotide sequence ID" value="NZ_QJJU01000016.1"/>
</dbReference>
<dbReference type="Proteomes" id="UP000247781">
    <property type="component" value="Unassembled WGS sequence"/>
</dbReference>
<name>A0A318HBY4_9MYCO</name>
<protein>
    <submittedName>
        <fullName evidence="2">Uncharacterized protein</fullName>
    </submittedName>
</protein>
<reference evidence="2 3" key="2">
    <citation type="submission" date="2018-06" db="EMBL/GenBank/DDBJ databases">
        <title>Sequencing of bacterial isolates from soil warming experiment in Harvard Forest, Massachusetts, USA.</title>
        <authorList>
            <person name="Deangelis K.PhD."/>
        </authorList>
    </citation>
    <scope>NUCLEOTIDE SEQUENCE [LARGE SCALE GENOMIC DNA]</scope>
    <source>
        <strain evidence="2 3">GAS496</strain>
    </source>
</reference>
<feature type="transmembrane region" description="Helical" evidence="1">
    <location>
        <begin position="22"/>
        <end position="49"/>
    </location>
</feature>
<comment type="caution">
    <text evidence="2">The sequence shown here is derived from an EMBL/GenBank/DDBJ whole genome shotgun (WGS) entry which is preliminary data.</text>
</comment>
<evidence type="ECO:0000313" key="3">
    <source>
        <dbReference type="Proteomes" id="UP000247781"/>
    </source>
</evidence>
<keyword evidence="1" id="KW-0812">Transmembrane</keyword>
<evidence type="ECO:0000256" key="1">
    <source>
        <dbReference type="SAM" id="Phobius"/>
    </source>
</evidence>
<reference evidence="3" key="1">
    <citation type="submission" date="2018-05" db="EMBL/GenBank/DDBJ databases">
        <authorList>
            <person name="Deangelis K."/>
            <person name="Huntemann M."/>
            <person name="Clum A."/>
            <person name="Pillay M."/>
            <person name="Palaniappan K."/>
            <person name="Varghese N."/>
            <person name="Mikhailova N."/>
            <person name="Stamatis D."/>
            <person name="Reddy T."/>
            <person name="Daum C."/>
            <person name="Shapiro N."/>
            <person name="Ivanova N."/>
            <person name="Kyrpides N."/>
            <person name="Woyke T."/>
        </authorList>
    </citation>
    <scope>NUCLEOTIDE SEQUENCE [LARGE SCALE GENOMIC DNA]</scope>
    <source>
        <strain evidence="3">GAS496</strain>
    </source>
</reference>
<keyword evidence="1" id="KW-1133">Transmembrane helix</keyword>